<keyword evidence="2" id="KW-0732">Signal</keyword>
<evidence type="ECO:0000313" key="4">
    <source>
        <dbReference type="RefSeq" id="XP_016937720.3"/>
    </source>
</evidence>
<dbReference type="GeneID" id="108015700"/>
<dbReference type="RefSeq" id="XP_016937720.3">
    <property type="nucleotide sequence ID" value="XM_017082231.3"/>
</dbReference>
<protein>
    <submittedName>
        <fullName evidence="4">Salivary glue protein Sgs-3</fullName>
    </submittedName>
</protein>
<gene>
    <name evidence="4" type="primary">Eig71Ee</name>
</gene>
<feature type="chain" id="PRO_5045312007" evidence="2">
    <location>
        <begin position="24"/>
        <end position="304"/>
    </location>
</feature>
<feature type="compositionally biased region" description="Basic and acidic residues" evidence="1">
    <location>
        <begin position="37"/>
        <end position="55"/>
    </location>
</feature>
<name>A0AB39ZKJ6_DROSZ</name>
<proteinExistence type="predicted"/>
<accession>A0AB39ZKJ6</accession>
<feature type="compositionally biased region" description="Basic residues" evidence="1">
    <location>
        <begin position="80"/>
        <end position="91"/>
    </location>
</feature>
<feature type="compositionally biased region" description="Basic and acidic residues" evidence="1">
    <location>
        <begin position="98"/>
        <end position="107"/>
    </location>
</feature>
<dbReference type="AlphaFoldDB" id="A0AB39ZKJ6"/>
<evidence type="ECO:0000256" key="1">
    <source>
        <dbReference type="SAM" id="MobiDB-lite"/>
    </source>
</evidence>
<feature type="compositionally biased region" description="Low complexity" evidence="1">
    <location>
        <begin position="136"/>
        <end position="170"/>
    </location>
</feature>
<keyword evidence="3" id="KW-1185">Reference proteome</keyword>
<dbReference type="Proteomes" id="UP001652628">
    <property type="component" value="Chromosome 3"/>
</dbReference>
<evidence type="ECO:0000256" key="2">
    <source>
        <dbReference type="SAM" id="SignalP"/>
    </source>
</evidence>
<sequence>MKLTLICLLVSFVLLQYVEHSEASLEVIERALGLEPRKEGARKEHQKSTHKEPHRSGPGLVRTTRKRVTLRPRHRVTRRIKRHTRKHHRTTRSIPVPPREHTTHRTCTEPTNPPCNDKTTHKSCTEPTKLPCTEKTTPPCSEITTEPITESTNPPCTEKTTTTPTTTEKPSGCKSSHPPGWNPGGPIQTSPPRITKEPCGCNPRHPPGWNPGGPIRTTPSTNTRKPCGCGSGNPPGRNPGGPKIPIPNIPGHFGPGPVIPNRGGKECGCPNECPPKEELSEDLRIIQDKIQLLLDECILQSQSC</sequence>
<feature type="signal peptide" evidence="2">
    <location>
        <begin position="1"/>
        <end position="23"/>
    </location>
</feature>
<organism evidence="3 4">
    <name type="scientific">Drosophila suzukii</name>
    <name type="common">Spotted-wing drosophila fruit fly</name>
    <dbReference type="NCBI Taxonomy" id="28584"/>
    <lineage>
        <taxon>Eukaryota</taxon>
        <taxon>Metazoa</taxon>
        <taxon>Ecdysozoa</taxon>
        <taxon>Arthropoda</taxon>
        <taxon>Hexapoda</taxon>
        <taxon>Insecta</taxon>
        <taxon>Pterygota</taxon>
        <taxon>Neoptera</taxon>
        <taxon>Endopterygota</taxon>
        <taxon>Diptera</taxon>
        <taxon>Brachycera</taxon>
        <taxon>Muscomorpha</taxon>
        <taxon>Ephydroidea</taxon>
        <taxon>Drosophilidae</taxon>
        <taxon>Drosophila</taxon>
        <taxon>Sophophora</taxon>
    </lineage>
</organism>
<feature type="region of interest" description="Disordered" evidence="1">
    <location>
        <begin position="135"/>
        <end position="242"/>
    </location>
</feature>
<evidence type="ECO:0000313" key="3">
    <source>
        <dbReference type="Proteomes" id="UP001652628"/>
    </source>
</evidence>
<feature type="compositionally biased region" description="Low complexity" evidence="1">
    <location>
        <begin position="226"/>
        <end position="241"/>
    </location>
</feature>
<feature type="region of interest" description="Disordered" evidence="1">
    <location>
        <begin position="37"/>
        <end position="62"/>
    </location>
</feature>
<feature type="region of interest" description="Disordered" evidence="1">
    <location>
        <begin position="80"/>
        <end position="123"/>
    </location>
</feature>
<reference evidence="4" key="1">
    <citation type="submission" date="2025-08" db="UniProtKB">
        <authorList>
            <consortium name="RefSeq"/>
        </authorList>
    </citation>
    <scope>IDENTIFICATION</scope>
</reference>